<feature type="non-terminal residue" evidence="1">
    <location>
        <position position="1"/>
    </location>
</feature>
<keyword evidence="2" id="KW-1185">Reference proteome</keyword>
<dbReference type="AlphaFoldDB" id="A0ABD0REC5"/>
<accession>A0ABD0REC5</accession>
<evidence type="ECO:0000313" key="2">
    <source>
        <dbReference type="Proteomes" id="UP001529510"/>
    </source>
</evidence>
<sequence>SLLENGDVSKTKAHANLANGYICKNCSFHADGKEDEMAYLTSPYSTSVSSAYQTAADATITTSLNSVDKTGEDAI</sequence>
<evidence type="ECO:0000313" key="1">
    <source>
        <dbReference type="EMBL" id="KAL0196856.1"/>
    </source>
</evidence>
<dbReference type="Proteomes" id="UP001529510">
    <property type="component" value="Unassembled WGS sequence"/>
</dbReference>
<name>A0ABD0REC5_CIRMR</name>
<comment type="caution">
    <text evidence="1">The sequence shown here is derived from an EMBL/GenBank/DDBJ whole genome shotgun (WGS) entry which is preliminary data.</text>
</comment>
<dbReference type="EMBL" id="JAMKFB020000003">
    <property type="protein sequence ID" value="KAL0196856.1"/>
    <property type="molecule type" value="Genomic_DNA"/>
</dbReference>
<organism evidence="1 2">
    <name type="scientific">Cirrhinus mrigala</name>
    <name type="common">Mrigala</name>
    <dbReference type="NCBI Taxonomy" id="683832"/>
    <lineage>
        <taxon>Eukaryota</taxon>
        <taxon>Metazoa</taxon>
        <taxon>Chordata</taxon>
        <taxon>Craniata</taxon>
        <taxon>Vertebrata</taxon>
        <taxon>Euteleostomi</taxon>
        <taxon>Actinopterygii</taxon>
        <taxon>Neopterygii</taxon>
        <taxon>Teleostei</taxon>
        <taxon>Ostariophysi</taxon>
        <taxon>Cypriniformes</taxon>
        <taxon>Cyprinidae</taxon>
        <taxon>Labeoninae</taxon>
        <taxon>Labeonini</taxon>
        <taxon>Cirrhinus</taxon>
    </lineage>
</organism>
<feature type="non-terminal residue" evidence="1">
    <location>
        <position position="75"/>
    </location>
</feature>
<gene>
    <name evidence="1" type="ORF">M9458_005396</name>
</gene>
<protein>
    <submittedName>
        <fullName evidence="1">Uncharacterized protein</fullName>
    </submittedName>
</protein>
<reference evidence="1 2" key="1">
    <citation type="submission" date="2024-05" db="EMBL/GenBank/DDBJ databases">
        <title>Genome sequencing and assembly of Indian major carp, Cirrhinus mrigala (Hamilton, 1822).</title>
        <authorList>
            <person name="Mohindra V."/>
            <person name="Chowdhury L.M."/>
            <person name="Lal K."/>
            <person name="Jena J.K."/>
        </authorList>
    </citation>
    <scope>NUCLEOTIDE SEQUENCE [LARGE SCALE GENOMIC DNA]</scope>
    <source>
        <strain evidence="1">CM1030</strain>
        <tissue evidence="1">Blood</tissue>
    </source>
</reference>
<proteinExistence type="predicted"/>